<evidence type="ECO:0000313" key="1">
    <source>
        <dbReference type="EMBL" id="KAK4130586.1"/>
    </source>
</evidence>
<evidence type="ECO:0000313" key="2">
    <source>
        <dbReference type="Proteomes" id="UP001304895"/>
    </source>
</evidence>
<dbReference type="EMBL" id="MU853434">
    <property type="protein sequence ID" value="KAK4130586.1"/>
    <property type="molecule type" value="Genomic_DNA"/>
</dbReference>
<organism evidence="1 2">
    <name type="scientific">Trichocladium antarcticum</name>
    <dbReference type="NCBI Taxonomy" id="1450529"/>
    <lineage>
        <taxon>Eukaryota</taxon>
        <taxon>Fungi</taxon>
        <taxon>Dikarya</taxon>
        <taxon>Ascomycota</taxon>
        <taxon>Pezizomycotina</taxon>
        <taxon>Sordariomycetes</taxon>
        <taxon>Sordariomycetidae</taxon>
        <taxon>Sordariales</taxon>
        <taxon>Chaetomiaceae</taxon>
        <taxon>Trichocladium</taxon>
    </lineage>
</organism>
<dbReference type="AlphaFoldDB" id="A0AAN6UDH8"/>
<protein>
    <submittedName>
        <fullName evidence="1">Uncharacterized protein</fullName>
    </submittedName>
</protein>
<keyword evidence="2" id="KW-1185">Reference proteome</keyword>
<sequence length="89" mass="9765">MAVHLRRQDPVPCSGTRTNCVRPSKRLRCWPGSLMPSWPSPFPLTPLSLIFLLILPLLTHCSTQHNGTTAVALLRAGLGRRECAPPALL</sequence>
<dbReference type="Proteomes" id="UP001304895">
    <property type="component" value="Unassembled WGS sequence"/>
</dbReference>
<accession>A0AAN6UDH8</accession>
<reference evidence="1" key="1">
    <citation type="journal article" date="2023" name="Mol. Phylogenet. Evol.">
        <title>Genome-scale phylogeny and comparative genomics of the fungal order Sordariales.</title>
        <authorList>
            <person name="Hensen N."/>
            <person name="Bonometti L."/>
            <person name="Westerberg I."/>
            <person name="Brannstrom I.O."/>
            <person name="Guillou S."/>
            <person name="Cros-Aarteil S."/>
            <person name="Calhoun S."/>
            <person name="Haridas S."/>
            <person name="Kuo A."/>
            <person name="Mondo S."/>
            <person name="Pangilinan J."/>
            <person name="Riley R."/>
            <person name="LaButti K."/>
            <person name="Andreopoulos B."/>
            <person name="Lipzen A."/>
            <person name="Chen C."/>
            <person name="Yan M."/>
            <person name="Daum C."/>
            <person name="Ng V."/>
            <person name="Clum A."/>
            <person name="Steindorff A."/>
            <person name="Ohm R.A."/>
            <person name="Martin F."/>
            <person name="Silar P."/>
            <person name="Natvig D.O."/>
            <person name="Lalanne C."/>
            <person name="Gautier V."/>
            <person name="Ament-Velasquez S.L."/>
            <person name="Kruys A."/>
            <person name="Hutchinson M.I."/>
            <person name="Powell A.J."/>
            <person name="Barry K."/>
            <person name="Miller A.N."/>
            <person name="Grigoriev I.V."/>
            <person name="Debuchy R."/>
            <person name="Gladieux P."/>
            <person name="Hiltunen Thoren M."/>
            <person name="Johannesson H."/>
        </authorList>
    </citation>
    <scope>NUCLEOTIDE SEQUENCE</scope>
    <source>
        <strain evidence="1">CBS 123565</strain>
    </source>
</reference>
<proteinExistence type="predicted"/>
<comment type="caution">
    <text evidence="1">The sequence shown here is derived from an EMBL/GenBank/DDBJ whole genome shotgun (WGS) entry which is preliminary data.</text>
</comment>
<name>A0AAN6UDH8_9PEZI</name>
<gene>
    <name evidence="1" type="ORF">BT67DRAFT_213767</name>
</gene>
<reference evidence="1" key="2">
    <citation type="submission" date="2023-05" db="EMBL/GenBank/DDBJ databases">
        <authorList>
            <consortium name="Lawrence Berkeley National Laboratory"/>
            <person name="Steindorff A."/>
            <person name="Hensen N."/>
            <person name="Bonometti L."/>
            <person name="Westerberg I."/>
            <person name="Brannstrom I.O."/>
            <person name="Guillou S."/>
            <person name="Cros-Aarteil S."/>
            <person name="Calhoun S."/>
            <person name="Haridas S."/>
            <person name="Kuo A."/>
            <person name="Mondo S."/>
            <person name="Pangilinan J."/>
            <person name="Riley R."/>
            <person name="Labutti K."/>
            <person name="Andreopoulos B."/>
            <person name="Lipzen A."/>
            <person name="Chen C."/>
            <person name="Yanf M."/>
            <person name="Daum C."/>
            <person name="Ng V."/>
            <person name="Clum A."/>
            <person name="Ohm R."/>
            <person name="Martin F."/>
            <person name="Silar P."/>
            <person name="Natvig D."/>
            <person name="Lalanne C."/>
            <person name="Gautier V."/>
            <person name="Ament-Velasquez S.L."/>
            <person name="Kruys A."/>
            <person name="Hutchinson M.I."/>
            <person name="Powell A.J."/>
            <person name="Barry K."/>
            <person name="Miller A.N."/>
            <person name="Grigoriev I.V."/>
            <person name="Debuchy R."/>
            <person name="Gladieux P."/>
            <person name="Thoren M.H."/>
            <person name="Johannesson H."/>
        </authorList>
    </citation>
    <scope>NUCLEOTIDE SEQUENCE</scope>
    <source>
        <strain evidence="1">CBS 123565</strain>
    </source>
</reference>